<protein>
    <submittedName>
        <fullName evidence="3">GNAT family N-acetyltransferase</fullName>
    </submittedName>
</protein>
<dbReference type="PROSITE" id="PS51186">
    <property type="entry name" value="GNAT"/>
    <property type="match status" value="1"/>
</dbReference>
<dbReference type="InterPro" id="IPR000182">
    <property type="entry name" value="GNAT_dom"/>
</dbReference>
<keyword evidence="4" id="KW-1185">Reference proteome</keyword>
<dbReference type="Proteomes" id="UP001227831">
    <property type="component" value="Unassembled WGS sequence"/>
</dbReference>
<evidence type="ECO:0000313" key="3">
    <source>
        <dbReference type="EMBL" id="MDQ7936186.1"/>
    </source>
</evidence>
<name>A0ABU1A5D6_9LACO</name>
<dbReference type="SUPFAM" id="SSF55729">
    <property type="entry name" value="Acyl-CoA N-acyltransferases (Nat)"/>
    <property type="match status" value="1"/>
</dbReference>
<keyword evidence="1" id="KW-0808">Transferase</keyword>
<evidence type="ECO:0000313" key="4">
    <source>
        <dbReference type="Proteomes" id="UP001227831"/>
    </source>
</evidence>
<dbReference type="CDD" id="cd04301">
    <property type="entry name" value="NAT_SF"/>
    <property type="match status" value="1"/>
</dbReference>
<dbReference type="Gene3D" id="3.40.630.30">
    <property type="match status" value="1"/>
</dbReference>
<reference evidence="3 4" key="1">
    <citation type="journal article" date="2023" name="Int. J. Syst. Evol. Microbiol.">
        <title>Lactiplantibacillus brownii sp. nov., a novel psychrotolerant species isolated from sauerkraut.</title>
        <authorList>
            <person name="Heng Y.C."/>
            <person name="Silvaraju S."/>
            <person name="Lee J.K.Y."/>
            <person name="Kittelmann S."/>
        </authorList>
    </citation>
    <scope>NUCLEOTIDE SEQUENCE [LARGE SCALE GENOMIC DNA]</scope>
    <source>
        <strain evidence="3 4">WILCCON 0030</strain>
    </source>
</reference>
<proteinExistence type="predicted"/>
<organism evidence="3 4">
    <name type="scientific">Lactiplantibacillus brownii</name>
    <dbReference type="NCBI Taxonomy" id="3069269"/>
    <lineage>
        <taxon>Bacteria</taxon>
        <taxon>Bacillati</taxon>
        <taxon>Bacillota</taxon>
        <taxon>Bacilli</taxon>
        <taxon>Lactobacillales</taxon>
        <taxon>Lactobacillaceae</taxon>
        <taxon>Lactiplantibacillus</taxon>
    </lineage>
</organism>
<dbReference type="Pfam" id="PF00583">
    <property type="entry name" value="Acetyltransf_1"/>
    <property type="match status" value="1"/>
</dbReference>
<comment type="caution">
    <text evidence="3">The sequence shown here is derived from an EMBL/GenBank/DDBJ whole genome shotgun (WGS) entry which is preliminary data.</text>
</comment>
<dbReference type="EMBL" id="JAVCWF010000001">
    <property type="protein sequence ID" value="MDQ7936186.1"/>
    <property type="molecule type" value="Genomic_DNA"/>
</dbReference>
<feature type="domain" description="N-acetyltransferase" evidence="2">
    <location>
        <begin position="1"/>
        <end position="160"/>
    </location>
</feature>
<accession>A0ABU1A5D6</accession>
<gene>
    <name evidence="3" type="ORF">RA086_00790</name>
</gene>
<dbReference type="RefSeq" id="WP_308702029.1">
    <property type="nucleotide sequence ID" value="NZ_AP027463.1"/>
</dbReference>
<sequence>MQIKSYTPKYRNQVIALILYLQNFDNKVDLSLEEQPDMADIPGHYLNGRGGFWLAVNETDDVVGTIGLLQEDNQYGVLKKFFVHQDYRGTAHGVSNQLFATLLTAASDSHLQHILLDTPAACLRAHHFYRKHGFAEIPRTAVPIHYDYPDRESLFFVKDL</sequence>
<evidence type="ECO:0000259" key="2">
    <source>
        <dbReference type="PROSITE" id="PS51186"/>
    </source>
</evidence>
<dbReference type="InterPro" id="IPR016181">
    <property type="entry name" value="Acyl_CoA_acyltransferase"/>
</dbReference>
<evidence type="ECO:0000256" key="1">
    <source>
        <dbReference type="ARBA" id="ARBA00022679"/>
    </source>
</evidence>
<dbReference type="InterPro" id="IPR050769">
    <property type="entry name" value="NAT_camello-type"/>
</dbReference>
<dbReference type="PANTHER" id="PTHR13947">
    <property type="entry name" value="GNAT FAMILY N-ACETYLTRANSFERASE"/>
    <property type="match status" value="1"/>
</dbReference>
<dbReference type="PANTHER" id="PTHR13947:SF37">
    <property type="entry name" value="LD18367P"/>
    <property type="match status" value="1"/>
</dbReference>